<dbReference type="AlphaFoldDB" id="A0AA38HPC6"/>
<protein>
    <submittedName>
        <fullName evidence="2">Uncharacterized protein</fullName>
    </submittedName>
</protein>
<feature type="region of interest" description="Disordered" evidence="1">
    <location>
        <begin position="1"/>
        <end position="21"/>
    </location>
</feature>
<reference evidence="2" key="1">
    <citation type="journal article" date="2023" name="G3 (Bethesda)">
        <title>Whole genome assemblies of Zophobas morio and Tenebrio molitor.</title>
        <authorList>
            <person name="Kaur S."/>
            <person name="Stinson S.A."/>
            <person name="diCenzo G.C."/>
        </authorList>
    </citation>
    <scope>NUCLEOTIDE SEQUENCE</scope>
    <source>
        <strain evidence="2">QUZm001</strain>
    </source>
</reference>
<dbReference type="Proteomes" id="UP001168821">
    <property type="component" value="Unassembled WGS sequence"/>
</dbReference>
<evidence type="ECO:0000313" key="3">
    <source>
        <dbReference type="Proteomes" id="UP001168821"/>
    </source>
</evidence>
<organism evidence="2 3">
    <name type="scientific">Zophobas morio</name>
    <dbReference type="NCBI Taxonomy" id="2755281"/>
    <lineage>
        <taxon>Eukaryota</taxon>
        <taxon>Metazoa</taxon>
        <taxon>Ecdysozoa</taxon>
        <taxon>Arthropoda</taxon>
        <taxon>Hexapoda</taxon>
        <taxon>Insecta</taxon>
        <taxon>Pterygota</taxon>
        <taxon>Neoptera</taxon>
        <taxon>Endopterygota</taxon>
        <taxon>Coleoptera</taxon>
        <taxon>Polyphaga</taxon>
        <taxon>Cucujiformia</taxon>
        <taxon>Tenebrionidae</taxon>
        <taxon>Zophobas</taxon>
    </lineage>
</organism>
<gene>
    <name evidence="2" type="ORF">Zmor_003511</name>
</gene>
<proteinExistence type="predicted"/>
<comment type="caution">
    <text evidence="2">The sequence shown here is derived from an EMBL/GenBank/DDBJ whole genome shotgun (WGS) entry which is preliminary data.</text>
</comment>
<accession>A0AA38HPC6</accession>
<sequence length="112" mass="11799">MPQTQDLGSGSTANVRSLAGPRSRLSRYSINKRRGTSAAPYVFIYCYDADDVSLRPGAAVAVSSCFSSAVMCFAAGPLPHLVANAIDWCCHRRNAATQTTSVAVVTIASSMP</sequence>
<name>A0AA38HPC6_9CUCU</name>
<evidence type="ECO:0000313" key="2">
    <source>
        <dbReference type="EMBL" id="KAJ3640197.1"/>
    </source>
</evidence>
<evidence type="ECO:0000256" key="1">
    <source>
        <dbReference type="SAM" id="MobiDB-lite"/>
    </source>
</evidence>
<keyword evidence="3" id="KW-1185">Reference proteome</keyword>
<feature type="compositionally biased region" description="Polar residues" evidence="1">
    <location>
        <begin position="1"/>
        <end position="15"/>
    </location>
</feature>
<dbReference type="EMBL" id="JALNTZ010000010">
    <property type="protein sequence ID" value="KAJ3640197.1"/>
    <property type="molecule type" value="Genomic_DNA"/>
</dbReference>